<feature type="region of interest" description="Disordered" evidence="1">
    <location>
        <begin position="284"/>
        <end position="324"/>
    </location>
</feature>
<proteinExistence type="predicted"/>
<dbReference type="InterPro" id="IPR045341">
    <property type="entry name" value="DUF6532"/>
</dbReference>
<feature type="compositionally biased region" description="Polar residues" evidence="1">
    <location>
        <begin position="173"/>
        <end position="182"/>
    </location>
</feature>
<feature type="compositionally biased region" description="Polar residues" evidence="1">
    <location>
        <begin position="285"/>
        <end position="301"/>
    </location>
</feature>
<feature type="compositionally biased region" description="Low complexity" evidence="1">
    <location>
        <begin position="66"/>
        <end position="76"/>
    </location>
</feature>
<dbReference type="Pfam" id="PF20149">
    <property type="entry name" value="DUF6532"/>
    <property type="match status" value="1"/>
</dbReference>
<dbReference type="EMBL" id="MLYV02000018">
    <property type="protein sequence ID" value="PSS37917.1"/>
    <property type="molecule type" value="Genomic_DNA"/>
</dbReference>
<dbReference type="Proteomes" id="UP000186601">
    <property type="component" value="Unassembled WGS sequence"/>
</dbReference>
<dbReference type="AlphaFoldDB" id="A0A2R6S6K7"/>
<feature type="region of interest" description="Disordered" evidence="1">
    <location>
        <begin position="245"/>
        <end position="268"/>
    </location>
</feature>
<sequence>MDSSRFAAQEPPSATGRGQRASRPTAKIAEHQQQIQKSAQRRERLAQTVAQSESSHTITPISESLPPVAQAPAAQAADNSFLRDISLEEWQEMDPTKRHWYSGVGFSDRSDWNTPLAARSTAEQELAEFRKWQASRMDPHLSHTAATAFDVPLDVPSILTRDVISGTPWHNGFASSQDTYSNGEALEREGSPEPADGGLEEPILRSVMISEDTLVSGTPTRILTRRAPTEITSVTSGMAPDVFGSGPWASATSTPVPQANPNLVRRFTGPPELRGLSYAAAHQIRAQSASPSPMATLTRSKAGNKRAAPAHNLSDSDDETPLDPAATSRLRKRILERALKSFCARVANIVAYTTDSMGEHDADVVANKAWIEGYEDTGKVIPDVFKVSRVMTDDELAQIKERESQHRGIVKGAAVELVPMEYGFRRCTSDEPEAINFNAALVTKLKDDSAFLYEDPDNTGKPGTLWRHAIIAKIIHKVWFDKRDKSLGLVMAHHFEPSPNDGGVTMTLLALVAAAIENALDEWELGEPPAKRVAFTEAKYSKIFRKYLTDLREWDAYCKEVGSNTLLKLRQELLSNARYVVQLFDCLVYEVLINILQPSRWCNGFYSQLIHSDAAVSIRVKRGFKCGISVAGN</sequence>
<reference evidence="3 4" key="1">
    <citation type="submission" date="2018-02" db="EMBL/GenBank/DDBJ databases">
        <title>Genome sequence of the basidiomycete white-rot fungus Phlebia centrifuga.</title>
        <authorList>
            <person name="Granchi Z."/>
            <person name="Peng M."/>
            <person name="de Vries R.P."/>
            <person name="Hilden K."/>
            <person name="Makela M.R."/>
            <person name="Grigoriev I."/>
            <person name="Riley R."/>
        </authorList>
    </citation>
    <scope>NUCLEOTIDE SEQUENCE [LARGE SCALE GENOMIC DNA]</scope>
    <source>
        <strain evidence="3 4">FBCC195</strain>
    </source>
</reference>
<feature type="compositionally biased region" description="Polar residues" evidence="1">
    <location>
        <begin position="250"/>
        <end position="261"/>
    </location>
</feature>
<evidence type="ECO:0000313" key="3">
    <source>
        <dbReference type="EMBL" id="PSS37917.1"/>
    </source>
</evidence>
<evidence type="ECO:0000313" key="4">
    <source>
        <dbReference type="Proteomes" id="UP000186601"/>
    </source>
</evidence>
<comment type="caution">
    <text evidence="3">The sequence shown here is derived from an EMBL/GenBank/DDBJ whole genome shotgun (WGS) entry which is preliminary data.</text>
</comment>
<accession>A0A2R6S6K7</accession>
<feature type="region of interest" description="Disordered" evidence="1">
    <location>
        <begin position="1"/>
        <end position="76"/>
    </location>
</feature>
<evidence type="ECO:0000256" key="1">
    <source>
        <dbReference type="SAM" id="MobiDB-lite"/>
    </source>
</evidence>
<feature type="domain" description="DUF6532" evidence="2">
    <location>
        <begin position="338"/>
        <end position="554"/>
    </location>
</feature>
<keyword evidence="4" id="KW-1185">Reference proteome</keyword>
<name>A0A2R6S6K7_9APHY</name>
<evidence type="ECO:0000259" key="2">
    <source>
        <dbReference type="Pfam" id="PF20149"/>
    </source>
</evidence>
<feature type="region of interest" description="Disordered" evidence="1">
    <location>
        <begin position="170"/>
        <end position="199"/>
    </location>
</feature>
<feature type="compositionally biased region" description="Polar residues" evidence="1">
    <location>
        <begin position="48"/>
        <end position="62"/>
    </location>
</feature>
<gene>
    <name evidence="3" type="ORF">PHLCEN_2v232</name>
</gene>
<organism evidence="3 4">
    <name type="scientific">Hermanssonia centrifuga</name>
    <dbReference type="NCBI Taxonomy" id="98765"/>
    <lineage>
        <taxon>Eukaryota</taxon>
        <taxon>Fungi</taxon>
        <taxon>Dikarya</taxon>
        <taxon>Basidiomycota</taxon>
        <taxon>Agaricomycotina</taxon>
        <taxon>Agaricomycetes</taxon>
        <taxon>Polyporales</taxon>
        <taxon>Meruliaceae</taxon>
        <taxon>Hermanssonia</taxon>
    </lineage>
</organism>
<dbReference type="OrthoDB" id="2666701at2759"/>
<protein>
    <recommendedName>
        <fullName evidence="2">DUF6532 domain-containing protein</fullName>
    </recommendedName>
</protein>